<organism evidence="2 3">
    <name type="scientific">Streptomyces humidus</name>
    <dbReference type="NCBI Taxonomy" id="52259"/>
    <lineage>
        <taxon>Bacteria</taxon>
        <taxon>Bacillati</taxon>
        <taxon>Actinomycetota</taxon>
        <taxon>Actinomycetes</taxon>
        <taxon>Kitasatosporales</taxon>
        <taxon>Streptomycetaceae</taxon>
        <taxon>Streptomyces</taxon>
    </lineage>
</organism>
<accession>A0A918FU55</accession>
<proteinExistence type="predicted"/>
<gene>
    <name evidence="2" type="ORF">GCM10010269_24340</name>
</gene>
<reference evidence="2" key="1">
    <citation type="journal article" date="2014" name="Int. J. Syst. Evol. Microbiol.">
        <title>Complete genome sequence of Corynebacterium casei LMG S-19264T (=DSM 44701T), isolated from a smear-ripened cheese.</title>
        <authorList>
            <consortium name="US DOE Joint Genome Institute (JGI-PGF)"/>
            <person name="Walter F."/>
            <person name="Albersmeier A."/>
            <person name="Kalinowski J."/>
            <person name="Ruckert C."/>
        </authorList>
    </citation>
    <scope>NUCLEOTIDE SEQUENCE</scope>
    <source>
        <strain evidence="2">JCM 4386</strain>
    </source>
</reference>
<dbReference type="Proteomes" id="UP000606194">
    <property type="component" value="Unassembled WGS sequence"/>
</dbReference>
<feature type="region of interest" description="Disordered" evidence="1">
    <location>
        <begin position="43"/>
        <end position="71"/>
    </location>
</feature>
<keyword evidence="3" id="KW-1185">Reference proteome</keyword>
<comment type="caution">
    <text evidence="2">The sequence shown here is derived from an EMBL/GenBank/DDBJ whole genome shotgun (WGS) entry which is preliminary data.</text>
</comment>
<name>A0A918FU55_9ACTN</name>
<dbReference type="EMBL" id="BMTL01000008">
    <property type="protein sequence ID" value="GGR84306.1"/>
    <property type="molecule type" value="Genomic_DNA"/>
</dbReference>
<evidence type="ECO:0000313" key="3">
    <source>
        <dbReference type="Proteomes" id="UP000606194"/>
    </source>
</evidence>
<evidence type="ECO:0000256" key="1">
    <source>
        <dbReference type="SAM" id="MobiDB-lite"/>
    </source>
</evidence>
<evidence type="ECO:0000313" key="2">
    <source>
        <dbReference type="EMBL" id="GGR84306.1"/>
    </source>
</evidence>
<sequence>MHAVSVHAVSVPAVCVPAVSVHAFRVHAFRVHAFRVHEARPFRTAAPGSGPSTAGHRPPGTPEVVPAPARM</sequence>
<reference evidence="2" key="2">
    <citation type="submission" date="2020-09" db="EMBL/GenBank/DDBJ databases">
        <authorList>
            <person name="Sun Q."/>
            <person name="Ohkuma M."/>
        </authorList>
    </citation>
    <scope>NUCLEOTIDE SEQUENCE</scope>
    <source>
        <strain evidence="2">JCM 4386</strain>
    </source>
</reference>
<protein>
    <submittedName>
        <fullName evidence="2">Uncharacterized protein</fullName>
    </submittedName>
</protein>
<dbReference type="AlphaFoldDB" id="A0A918FU55"/>